<dbReference type="Proteomes" id="UP000032487">
    <property type="component" value="Unassembled WGS sequence"/>
</dbReference>
<dbReference type="PANTHER" id="PTHR38433:SF1">
    <property type="entry name" value="DUF1641 DOMAIN-CONTAINING PROTEIN"/>
    <property type="match status" value="1"/>
</dbReference>
<gene>
    <name evidence="1" type="ORF">UF78_08660</name>
</gene>
<sequence length="160" mass="17520">MAQRLNYDVPPTPIGPSAREELDTLLETLHQRGVLRFANDLAGSHDRLLKVLVDGLSKEGSLNAVQNLSILGMALSRIEPAQFCKVVFAFQEAFHAVGHYKPDGKHDEAPGVTGAYKMLHDDELWAALMPIIEGLKSFAGGLDKEPEKPITAFSGKRTEQ</sequence>
<name>A0A0D9AU36_STUST</name>
<dbReference type="AlphaFoldDB" id="A0A0D9AU36"/>
<accession>A0A0D9AU36</accession>
<dbReference type="PATRIC" id="fig|316.101.peg.1450"/>
<dbReference type="PANTHER" id="PTHR38433">
    <property type="match status" value="1"/>
</dbReference>
<reference evidence="1 2" key="1">
    <citation type="submission" date="2015-02" db="EMBL/GenBank/DDBJ databases">
        <title>Draft genome sequence of Pseudomonas stutzeri NT0128 isolated from wheat (Triticum turgidum) rhizosphere.</title>
        <authorList>
            <person name="Tovi N."/>
            <person name="Frenk S."/>
            <person name="Hadar Y."/>
            <person name="Minz D."/>
        </authorList>
    </citation>
    <scope>NUCLEOTIDE SEQUENCE [LARGE SCALE GENOMIC DNA]</scope>
    <source>
        <strain evidence="1 2">NT0128</strain>
    </source>
</reference>
<evidence type="ECO:0008006" key="3">
    <source>
        <dbReference type="Google" id="ProtNLM"/>
    </source>
</evidence>
<dbReference type="EMBL" id="JYHV01000014">
    <property type="protein sequence ID" value="KJH82896.1"/>
    <property type="molecule type" value="Genomic_DNA"/>
</dbReference>
<comment type="caution">
    <text evidence="1">The sequence shown here is derived from an EMBL/GenBank/DDBJ whole genome shotgun (WGS) entry which is preliminary data.</text>
</comment>
<organism evidence="1 2">
    <name type="scientific">Stutzerimonas stutzeri</name>
    <name type="common">Pseudomonas stutzeri</name>
    <dbReference type="NCBI Taxonomy" id="316"/>
    <lineage>
        <taxon>Bacteria</taxon>
        <taxon>Pseudomonadati</taxon>
        <taxon>Pseudomonadota</taxon>
        <taxon>Gammaproteobacteria</taxon>
        <taxon>Pseudomonadales</taxon>
        <taxon>Pseudomonadaceae</taxon>
        <taxon>Stutzerimonas</taxon>
    </lineage>
</organism>
<evidence type="ECO:0000313" key="2">
    <source>
        <dbReference type="Proteomes" id="UP000032487"/>
    </source>
</evidence>
<protein>
    <recommendedName>
        <fullName evidence="3">DUF1641 domain-containing protein</fullName>
    </recommendedName>
</protein>
<dbReference type="OrthoDB" id="5795508at2"/>
<proteinExistence type="predicted"/>
<dbReference type="RefSeq" id="WP_045161714.1">
    <property type="nucleotide sequence ID" value="NZ_JYHV01000014.1"/>
</dbReference>
<evidence type="ECO:0000313" key="1">
    <source>
        <dbReference type="EMBL" id="KJH82896.1"/>
    </source>
</evidence>